<dbReference type="PIRSF" id="PIRSF003113">
    <property type="entry name" value="BolA"/>
    <property type="match status" value="1"/>
</dbReference>
<dbReference type="PATRIC" id="fig|726.54.peg.1318"/>
<evidence type="ECO:0000256" key="1">
    <source>
        <dbReference type="ARBA" id="ARBA00005578"/>
    </source>
</evidence>
<dbReference type="PANTHER" id="PTHR46229:SF2">
    <property type="entry name" value="BOLA-LIKE PROTEIN 1"/>
    <property type="match status" value="1"/>
</dbReference>
<evidence type="ECO:0000313" key="4">
    <source>
        <dbReference type="Proteomes" id="UP000034750"/>
    </source>
</evidence>
<dbReference type="AlphaFoldDB" id="A0A0M3G682"/>
<dbReference type="Gene3D" id="3.30.300.90">
    <property type="entry name" value="BolA-like"/>
    <property type="match status" value="1"/>
</dbReference>
<dbReference type="RefSeq" id="WP_005629170.1">
    <property type="nucleotide sequence ID" value="NZ_CP031238.1"/>
</dbReference>
<organism evidence="3 4">
    <name type="scientific">Haemophilus haemolyticus</name>
    <dbReference type="NCBI Taxonomy" id="726"/>
    <lineage>
        <taxon>Bacteria</taxon>
        <taxon>Pseudomonadati</taxon>
        <taxon>Pseudomonadota</taxon>
        <taxon>Gammaproteobacteria</taxon>
        <taxon>Pasteurellales</taxon>
        <taxon>Pasteurellaceae</taxon>
        <taxon>Haemophilus</taxon>
    </lineage>
</organism>
<comment type="similarity">
    <text evidence="1 2">Belongs to the BolA/IbaG family.</text>
</comment>
<proteinExistence type="inferred from homology"/>
<dbReference type="InterPro" id="IPR050961">
    <property type="entry name" value="BolA/IbaG_stress_morph_reg"/>
</dbReference>
<dbReference type="GO" id="GO:0006351">
    <property type="term" value="P:DNA-templated transcription"/>
    <property type="evidence" value="ECO:0007669"/>
    <property type="project" value="TreeGrafter"/>
</dbReference>
<evidence type="ECO:0000256" key="2">
    <source>
        <dbReference type="RuleBase" id="RU003860"/>
    </source>
</evidence>
<evidence type="ECO:0000313" key="3">
    <source>
        <dbReference type="EMBL" id="KKZ58322.1"/>
    </source>
</evidence>
<dbReference type="Proteomes" id="UP000034750">
    <property type="component" value="Unassembled WGS sequence"/>
</dbReference>
<dbReference type="InterPro" id="IPR002634">
    <property type="entry name" value="BolA"/>
</dbReference>
<dbReference type="EMBL" id="LCTK01000030">
    <property type="protein sequence ID" value="KKZ58322.1"/>
    <property type="molecule type" value="Genomic_DNA"/>
</dbReference>
<dbReference type="InterPro" id="IPR036065">
    <property type="entry name" value="BolA-like_sf"/>
</dbReference>
<accession>A0A0M3G682</accession>
<dbReference type="PANTHER" id="PTHR46229">
    <property type="entry name" value="BOLA TRANSCRIPTION REGULATOR"/>
    <property type="match status" value="1"/>
</dbReference>
<reference evidence="3 4" key="1">
    <citation type="submission" date="2015-05" db="EMBL/GenBank/DDBJ databases">
        <title>Comparative analyses of the lipooligosaccharides from nottypeable Haemophilus influenzae and Haemophilus haemolyticus.</title>
        <authorList>
            <person name="Post D.M.B."/>
            <person name="Ketterer M.R."/>
            <person name="Coffin J.E."/>
            <person name="Reinders L.M."/>
            <person name="Munson R.S.Jr."/>
            <person name="Bair T.B."/>
            <person name="Murphy T.F."/>
            <person name="Foster E."/>
            <person name="Gibson B.W."/>
            <person name="Apicella M.A."/>
        </authorList>
    </citation>
    <scope>NUCLEOTIDE SEQUENCE [LARGE SCALE GENOMIC DNA]</scope>
    <source>
        <strain evidence="3 4">11P18</strain>
    </source>
</reference>
<dbReference type="SUPFAM" id="SSF82657">
    <property type="entry name" value="BolA-like"/>
    <property type="match status" value="1"/>
</dbReference>
<dbReference type="Pfam" id="PF01722">
    <property type="entry name" value="BolA"/>
    <property type="match status" value="1"/>
</dbReference>
<name>A0A0M3G682_HAEHA</name>
<sequence>MSVQQTIEQKIQLEFQPHFFSVENESHLHSSGRGAESHFKCVIVSNVFEGMRKVQRHQRVYQLLADELNSGVHALALHLFTVEEWGELNEKIPASTKCAGVGH</sequence>
<protein>
    <submittedName>
        <fullName evidence="3">BolA</fullName>
    </submittedName>
</protein>
<comment type="caution">
    <text evidence="3">The sequence shown here is derived from an EMBL/GenBank/DDBJ whole genome shotgun (WGS) entry which is preliminary data.</text>
</comment>
<gene>
    <name evidence="3" type="ORF">AAX18_06600</name>
</gene>
<dbReference type="GO" id="GO:0005829">
    <property type="term" value="C:cytosol"/>
    <property type="evidence" value="ECO:0007669"/>
    <property type="project" value="TreeGrafter"/>
</dbReference>